<keyword evidence="1" id="KW-0175">Coiled coil</keyword>
<comment type="caution">
    <text evidence="3">The sequence shown here is derived from an EMBL/GenBank/DDBJ whole genome shotgun (WGS) entry which is preliminary data.</text>
</comment>
<feature type="region of interest" description="Disordered" evidence="2">
    <location>
        <begin position="396"/>
        <end position="459"/>
    </location>
</feature>
<proteinExistence type="predicted"/>
<dbReference type="AlphaFoldDB" id="A0A226F1E3"/>
<evidence type="ECO:0000256" key="1">
    <source>
        <dbReference type="SAM" id="Coils"/>
    </source>
</evidence>
<dbReference type="Proteomes" id="UP000198287">
    <property type="component" value="Unassembled WGS sequence"/>
</dbReference>
<organism evidence="3 4">
    <name type="scientific">Folsomia candida</name>
    <name type="common">Springtail</name>
    <dbReference type="NCBI Taxonomy" id="158441"/>
    <lineage>
        <taxon>Eukaryota</taxon>
        <taxon>Metazoa</taxon>
        <taxon>Ecdysozoa</taxon>
        <taxon>Arthropoda</taxon>
        <taxon>Hexapoda</taxon>
        <taxon>Collembola</taxon>
        <taxon>Entomobryomorpha</taxon>
        <taxon>Isotomoidea</taxon>
        <taxon>Isotomidae</taxon>
        <taxon>Proisotominae</taxon>
        <taxon>Folsomia</taxon>
    </lineage>
</organism>
<sequence length="459" mass="53936">MEKRSSNNTPKGSRVPFEKWMGELASGKVDDLCAHMAKLQAVMSDPAYLDETFEFLVRMDLPKAEGQTTPWLYNVERKRFKDAFTWEGKNSLQDQMKYASFVMRSLNMPGEFHGVEDVADITIVNSLDFMITYYETAKQTEQKSLELRMLSRDRLHHLESSLKREEQTMAELSIITKEFKEYIQEFKAGKITVESLKEMDLGRKRIVNVFRKRTSDIDAQMQEEKSKMPSLLTSKNDVSRLVENLGEMEKMWSKQLVNIMLKFKMSPNFRPFELSDKIKIEIEVVERLKKMCKRIEILGNLLLAETDVAKKNKFEEDLKKEEDELKTFSEKKETVDAFAFVNTGTMQLMKRACNNEEIINETMDELWIVFNEHAKRHELPDQYAATEKEIEELIGIYKDDEVDEEEHENDEDKKVENDEDKKVENDEDKKVENDEEDNKENKEENVEDFETSYQKKGDD</sequence>
<dbReference type="EMBL" id="LNIX01000001">
    <property type="protein sequence ID" value="OXA63298.1"/>
    <property type="molecule type" value="Genomic_DNA"/>
</dbReference>
<accession>A0A226F1E3</accession>
<evidence type="ECO:0000313" key="3">
    <source>
        <dbReference type="EMBL" id="OXA63298.1"/>
    </source>
</evidence>
<feature type="coiled-coil region" evidence="1">
    <location>
        <begin position="304"/>
        <end position="331"/>
    </location>
</feature>
<feature type="compositionally biased region" description="Basic and acidic residues" evidence="2">
    <location>
        <begin position="410"/>
        <end position="432"/>
    </location>
</feature>
<protein>
    <submittedName>
        <fullName evidence="3">Uncharacterized protein</fullName>
    </submittedName>
</protein>
<reference evidence="3 4" key="1">
    <citation type="submission" date="2015-12" db="EMBL/GenBank/DDBJ databases">
        <title>The genome of Folsomia candida.</title>
        <authorList>
            <person name="Faddeeva A."/>
            <person name="Derks M.F."/>
            <person name="Anvar Y."/>
            <person name="Smit S."/>
            <person name="Van Straalen N."/>
            <person name="Roelofs D."/>
        </authorList>
    </citation>
    <scope>NUCLEOTIDE SEQUENCE [LARGE SCALE GENOMIC DNA]</scope>
    <source>
        <strain evidence="3 4">VU population</strain>
        <tissue evidence="3">Whole body</tissue>
    </source>
</reference>
<keyword evidence="4" id="KW-1185">Reference proteome</keyword>
<evidence type="ECO:0000313" key="4">
    <source>
        <dbReference type="Proteomes" id="UP000198287"/>
    </source>
</evidence>
<gene>
    <name evidence="3" type="ORF">Fcan01_00855</name>
</gene>
<name>A0A226F1E3_FOLCA</name>
<evidence type="ECO:0000256" key="2">
    <source>
        <dbReference type="SAM" id="MobiDB-lite"/>
    </source>
</evidence>
<feature type="compositionally biased region" description="Acidic residues" evidence="2">
    <location>
        <begin position="400"/>
        <end position="409"/>
    </location>
</feature>